<name>A0ACC2N027_9HYME</name>
<dbReference type="EMBL" id="CM056744">
    <property type="protein sequence ID" value="KAJ8664312.1"/>
    <property type="molecule type" value="Genomic_DNA"/>
</dbReference>
<reference evidence="1" key="1">
    <citation type="submission" date="2023-04" db="EMBL/GenBank/DDBJ databases">
        <title>A chromosome-level genome assembly of the parasitoid wasp Eretmocerus hayati.</title>
        <authorList>
            <person name="Zhong Y."/>
            <person name="Liu S."/>
            <person name="Liu Y."/>
        </authorList>
    </citation>
    <scope>NUCLEOTIDE SEQUENCE</scope>
    <source>
        <strain evidence="1">ZJU_SS_LIU_2023</strain>
    </source>
</reference>
<dbReference type="Proteomes" id="UP001239111">
    <property type="component" value="Chromosome 4"/>
</dbReference>
<organism evidence="1 2">
    <name type="scientific">Eretmocerus hayati</name>
    <dbReference type="NCBI Taxonomy" id="131215"/>
    <lineage>
        <taxon>Eukaryota</taxon>
        <taxon>Metazoa</taxon>
        <taxon>Ecdysozoa</taxon>
        <taxon>Arthropoda</taxon>
        <taxon>Hexapoda</taxon>
        <taxon>Insecta</taxon>
        <taxon>Pterygota</taxon>
        <taxon>Neoptera</taxon>
        <taxon>Endopterygota</taxon>
        <taxon>Hymenoptera</taxon>
        <taxon>Apocrita</taxon>
        <taxon>Proctotrupomorpha</taxon>
        <taxon>Chalcidoidea</taxon>
        <taxon>Aphelinidae</taxon>
        <taxon>Aphelininae</taxon>
        <taxon>Eretmocerus</taxon>
    </lineage>
</organism>
<protein>
    <submittedName>
        <fullName evidence="1">Uncharacterized protein</fullName>
    </submittedName>
</protein>
<keyword evidence="2" id="KW-1185">Reference proteome</keyword>
<sequence length="298" mass="33401">MRLSTAIIILNSLILCHLNTFAIAEPLLTNEQRQPDEIKFYSTVQISFKKTCDSKRKTVCTGALISKKYVLTAAKCVVGFRSKCLEATVDLPPWSKTRKFFDRRSKFFDIVSNISYAQWYLRHSHTGIPRHFLTDIAVIELGTRDVGIKPADISFEVRDQMPGNRVQAIGWGYTQKMIQPTKPTMAPLTILTNRECEQTRLEDGTMLKVPKGLICAVDAAHGTFIVEGDFGGPVLNKDLKVMGILIGRSNFPKISSTPKDPINLILPIAEYADFLHEATIDNDLSTSYISYKVNVITI</sequence>
<comment type="caution">
    <text evidence="1">The sequence shown here is derived from an EMBL/GenBank/DDBJ whole genome shotgun (WGS) entry which is preliminary data.</text>
</comment>
<accession>A0ACC2N027</accession>
<proteinExistence type="predicted"/>
<evidence type="ECO:0000313" key="2">
    <source>
        <dbReference type="Proteomes" id="UP001239111"/>
    </source>
</evidence>
<gene>
    <name evidence="1" type="ORF">QAD02_005974</name>
</gene>
<evidence type="ECO:0000313" key="1">
    <source>
        <dbReference type="EMBL" id="KAJ8664312.1"/>
    </source>
</evidence>